<comment type="caution">
    <text evidence="2">The sequence shown here is derived from an EMBL/GenBank/DDBJ whole genome shotgun (WGS) entry which is preliminary data.</text>
</comment>
<dbReference type="SUPFAM" id="SSF53271">
    <property type="entry name" value="PRTase-like"/>
    <property type="match status" value="1"/>
</dbReference>
<dbReference type="Pfam" id="PF00156">
    <property type="entry name" value="Pribosyltran"/>
    <property type="match status" value="1"/>
</dbReference>
<evidence type="ECO:0000313" key="3">
    <source>
        <dbReference type="Proteomes" id="UP000316905"/>
    </source>
</evidence>
<evidence type="ECO:0000313" key="2">
    <source>
        <dbReference type="EMBL" id="TWI54976.1"/>
    </source>
</evidence>
<dbReference type="Proteomes" id="UP000316905">
    <property type="component" value="Unassembled WGS sequence"/>
</dbReference>
<dbReference type="RefSeq" id="WP_145140942.1">
    <property type="nucleotide sequence ID" value="NZ_VLKY01000005.1"/>
</dbReference>
<feature type="domain" description="Phosphoribosyltransferase" evidence="1">
    <location>
        <begin position="25"/>
        <end position="179"/>
    </location>
</feature>
<protein>
    <submittedName>
        <fullName evidence="2">Putative phosphoribosyl transferase</fullName>
    </submittedName>
</protein>
<dbReference type="InterPro" id="IPR000836">
    <property type="entry name" value="PRTase_dom"/>
</dbReference>
<dbReference type="AlphaFoldDB" id="A0A562QG16"/>
<dbReference type="EMBL" id="VLKY01000005">
    <property type="protein sequence ID" value="TWI54976.1"/>
    <property type="molecule type" value="Genomic_DNA"/>
</dbReference>
<dbReference type="OrthoDB" id="9810066at2"/>
<dbReference type="CDD" id="cd06223">
    <property type="entry name" value="PRTases_typeI"/>
    <property type="match status" value="1"/>
</dbReference>
<keyword evidence="2" id="KW-0808">Transferase</keyword>
<evidence type="ECO:0000259" key="1">
    <source>
        <dbReference type="Pfam" id="PF00156"/>
    </source>
</evidence>
<gene>
    <name evidence="2" type="ORF">IQ22_01884</name>
</gene>
<accession>A0A562QG16</accession>
<reference evidence="2 3" key="1">
    <citation type="journal article" date="2015" name="Stand. Genomic Sci.">
        <title>Genomic Encyclopedia of Bacterial and Archaeal Type Strains, Phase III: the genomes of soil and plant-associated and newly described type strains.</title>
        <authorList>
            <person name="Whitman W.B."/>
            <person name="Woyke T."/>
            <person name="Klenk H.P."/>
            <person name="Zhou Y."/>
            <person name="Lilburn T.G."/>
            <person name="Beck B.J."/>
            <person name="De Vos P."/>
            <person name="Vandamme P."/>
            <person name="Eisen J.A."/>
            <person name="Garrity G."/>
            <person name="Hugenholtz P."/>
            <person name="Kyrpides N.C."/>
        </authorList>
    </citation>
    <scope>NUCLEOTIDE SEQUENCE [LARGE SCALE GENOMIC DNA]</scope>
    <source>
        <strain evidence="2 3">CGMCC 1.6858</strain>
    </source>
</reference>
<dbReference type="GO" id="GO:0016740">
    <property type="term" value="F:transferase activity"/>
    <property type="evidence" value="ECO:0007669"/>
    <property type="project" value="UniProtKB-KW"/>
</dbReference>
<dbReference type="Gene3D" id="3.40.50.2020">
    <property type="match status" value="1"/>
</dbReference>
<dbReference type="InterPro" id="IPR029057">
    <property type="entry name" value="PRTase-like"/>
</dbReference>
<dbReference type="Gene3D" id="3.30.1310.20">
    <property type="entry name" value="PRTase-like"/>
    <property type="match status" value="1"/>
</dbReference>
<sequence length="221" mass="24252">MAGFRNRQEAGRALLEALRPHITGTPIILALPRGGVPVAYEIAHALAAPLDVVLVRKIGAPHNQEFGIGAIVDGNPPHWVADQSAFTYFKASTAWFEAEKERQLREIERRRRRYCGDRPPVSITDRQVIVVDDGVATGNTARVVLEALAKAQPARLLFAAPVGPRETLDTLRPLADKVVCLLMPEPFYAVGMHYDDFEQTSDEEVITLLAQARESHPSAGS</sequence>
<proteinExistence type="predicted"/>
<keyword evidence="3" id="KW-1185">Reference proteome</keyword>
<organism evidence="2 3">
    <name type="scientific">Pseudomonas duriflava</name>
    <dbReference type="NCBI Taxonomy" id="459528"/>
    <lineage>
        <taxon>Bacteria</taxon>
        <taxon>Pseudomonadati</taxon>
        <taxon>Pseudomonadota</taxon>
        <taxon>Gammaproteobacteria</taxon>
        <taxon>Pseudomonadales</taxon>
        <taxon>Pseudomonadaceae</taxon>
        <taxon>Pseudomonas</taxon>
    </lineage>
</organism>
<name>A0A562QG16_9PSED</name>